<evidence type="ECO:0000256" key="9">
    <source>
        <dbReference type="SAM" id="MobiDB-lite"/>
    </source>
</evidence>
<protein>
    <recommendedName>
        <fullName evidence="8">Coronin</fullName>
    </recommendedName>
</protein>
<feature type="region of interest" description="Disordered" evidence="9">
    <location>
        <begin position="437"/>
        <end position="466"/>
    </location>
</feature>
<dbReference type="AlphaFoldDB" id="A0A8J1TG30"/>
<dbReference type="PANTHER" id="PTHR10856">
    <property type="entry name" value="CORONIN"/>
    <property type="match status" value="1"/>
</dbReference>
<comment type="caution">
    <text evidence="10">The sequence shown here is derived from an EMBL/GenBank/DDBJ whole genome shotgun (WGS) entry which is preliminary data.</text>
</comment>
<dbReference type="InterPro" id="IPR036322">
    <property type="entry name" value="WD40_repeat_dom_sf"/>
</dbReference>
<evidence type="ECO:0000256" key="7">
    <source>
        <dbReference type="ARBA" id="ARBA00024838"/>
    </source>
</evidence>
<dbReference type="SMART" id="SM01166">
    <property type="entry name" value="DUF1899"/>
    <property type="match status" value="2"/>
</dbReference>
<dbReference type="GO" id="GO:0005737">
    <property type="term" value="C:cytoplasm"/>
    <property type="evidence" value="ECO:0007669"/>
    <property type="project" value="UniProtKB-SubCell"/>
</dbReference>
<accession>A0A8J1TG30</accession>
<dbReference type="Pfam" id="PF16300">
    <property type="entry name" value="WD40_4"/>
    <property type="match status" value="2"/>
</dbReference>
<feature type="region of interest" description="Disordered" evidence="9">
    <location>
        <begin position="911"/>
        <end position="936"/>
    </location>
</feature>
<comment type="function">
    <text evidence="7">F-actin regulator involved in anterograde Golgi to endosome transport: upon ubiquitination via 'Lys-33'-linked ubiquitin chains by the BCR(KLHL20) E3 ubiquitin ligase complex, interacts with EPS15 and localizes to the trans-Golgi network, where it promotes actin polymerization, thereby facilitating post-Golgi trafficking. May play a role in the maintenance of the Golgi apparatus morphology.</text>
</comment>
<feature type="compositionally biased region" description="Acidic residues" evidence="9">
    <location>
        <begin position="927"/>
        <end position="936"/>
    </location>
</feature>
<dbReference type="GO" id="GO:0003779">
    <property type="term" value="F:actin binding"/>
    <property type="evidence" value="ECO:0007669"/>
    <property type="project" value="UniProtKB-KW"/>
</dbReference>
<evidence type="ECO:0000256" key="8">
    <source>
        <dbReference type="RuleBase" id="RU280818"/>
    </source>
</evidence>
<dbReference type="InterPro" id="IPR015048">
    <property type="entry name" value="DUF1899"/>
</dbReference>
<keyword evidence="6" id="KW-0009">Actin-binding</keyword>
<dbReference type="InterPro" id="IPR001680">
    <property type="entry name" value="WD40_rpt"/>
</dbReference>
<sequence>MWKFKVSKFKNAAPVTPKFENCITDLNVGSIGLSGGQHIKASTNFIAFNTESGGGGALGIVAADAKGRQPRPTPTLKAHADNVSDFDFSPFNGHVLATGSQDCTVKIWSVNGDNLEDSKQSTLCQVDKRVDCVTWHPLAEDVLAVTHYNTVGVYDAQSMQLKYECGDHGDMVYGATWSGDGQLLGTSCKDKQIRIIDPRSGQIVQTGKGHSGTKESKVKWLGNHNMLLSTGFNMSRQQEVKVWDSRNLSQSLESTDLDSSSGTLLPHFDPDTNMLFLTGKGDNIVRFMEITEKEPYITQGSCDTVEQLMGACLVPKLSLDVMICEVNRLLLLTKQSIIPITYKVPRKSYTEFHEDLFPETAGEEPSMTADAWWEGSNAQPIKVTLDPNERLRKSRNTQSNATTTATTTASKTLPVKSSIVSKVPSVLMSKNSITQKAQEVQKSNVNKTQPEQSSSDNKTATTQEQPAAIVTPVKPFTGVRQSKFRHLVGTIEHKSLHIDNIRNISRSTPGESDFFQVNTERCVVPLAGKGGLLAVLELNKPGRLPDTGVPVVENTSSVSDFVLNPFDNTELAVGCEDAKIRIWWLPEEGVTETLTEPDQILSGHTEKVYCIRYHPLAKYLLASASYDMTVRLWDTAELEEMIQLTGHTDSIFCLSWSTSGDKLATACKDGKLRIYQPRTSTEPIQEGPGPEGSRGARITWACNDQLIIVSGFSKSSNRQLQVYRSDNISVCISTIETDLSPSIQIPHYDEDSSTLFLTGRGDNTVVTYEVSLEEPYIFPLSPYKCTDLHQAVSFLPKSQCNVKDVEFAKGYRLTTTSIQPLSFTVPRVKKEYFQDDLFPDTRMSWEPALSASEWFQGIDRKQPLVSLAPDDMKPLSQAPVEAPKVKKYESYNKEVYKTDEQKKEELLAAMTNKLGTHDEPLPQDLTEGVDDDEWDD</sequence>
<keyword evidence="4 8" id="KW-0853">WD repeat</keyword>
<dbReference type="InterPro" id="IPR015943">
    <property type="entry name" value="WD40/YVTN_repeat-like_dom_sf"/>
</dbReference>
<evidence type="ECO:0000256" key="6">
    <source>
        <dbReference type="ARBA" id="ARBA00023203"/>
    </source>
</evidence>
<keyword evidence="5 8" id="KW-0677">Repeat</keyword>
<name>A0A8J1TG30_OWEFU</name>
<dbReference type="OrthoDB" id="1850764at2759"/>
<evidence type="ECO:0000256" key="3">
    <source>
        <dbReference type="ARBA" id="ARBA00022490"/>
    </source>
</evidence>
<evidence type="ECO:0000256" key="5">
    <source>
        <dbReference type="ARBA" id="ARBA00022737"/>
    </source>
</evidence>
<evidence type="ECO:0000256" key="4">
    <source>
        <dbReference type="ARBA" id="ARBA00022574"/>
    </source>
</evidence>
<dbReference type="GO" id="GO:0030036">
    <property type="term" value="P:actin cytoskeleton organization"/>
    <property type="evidence" value="ECO:0007669"/>
    <property type="project" value="UniProtKB-ARBA"/>
</dbReference>
<dbReference type="Gene3D" id="2.130.10.10">
    <property type="entry name" value="YVTN repeat-like/Quinoprotein amine dehydrogenase"/>
    <property type="match status" value="2"/>
</dbReference>
<reference evidence="10" key="1">
    <citation type="submission" date="2022-03" db="EMBL/GenBank/DDBJ databases">
        <authorList>
            <person name="Martin C."/>
        </authorList>
    </citation>
    <scope>NUCLEOTIDE SEQUENCE</scope>
</reference>
<dbReference type="SUPFAM" id="SSF50978">
    <property type="entry name" value="WD40 repeat-like"/>
    <property type="match status" value="2"/>
</dbReference>
<keyword evidence="11" id="KW-1185">Reference proteome</keyword>
<organism evidence="10 11">
    <name type="scientific">Owenia fusiformis</name>
    <name type="common">Polychaete worm</name>
    <dbReference type="NCBI Taxonomy" id="6347"/>
    <lineage>
        <taxon>Eukaryota</taxon>
        <taxon>Metazoa</taxon>
        <taxon>Spiralia</taxon>
        <taxon>Lophotrochozoa</taxon>
        <taxon>Annelida</taxon>
        <taxon>Polychaeta</taxon>
        <taxon>Sedentaria</taxon>
        <taxon>Canalipalpata</taxon>
        <taxon>Sabellida</taxon>
        <taxon>Oweniida</taxon>
        <taxon>Oweniidae</taxon>
        <taxon>Owenia</taxon>
    </lineage>
</organism>
<comment type="similarity">
    <text evidence="2 8">Belongs to the WD repeat coronin family.</text>
</comment>
<dbReference type="Pfam" id="PF00400">
    <property type="entry name" value="WD40"/>
    <property type="match status" value="4"/>
</dbReference>
<evidence type="ECO:0000313" key="11">
    <source>
        <dbReference type="Proteomes" id="UP000749559"/>
    </source>
</evidence>
<evidence type="ECO:0000256" key="1">
    <source>
        <dbReference type="ARBA" id="ARBA00004496"/>
    </source>
</evidence>
<dbReference type="PROSITE" id="PS50082">
    <property type="entry name" value="WD_REPEATS_2"/>
    <property type="match status" value="3"/>
</dbReference>
<dbReference type="InterPro" id="IPR015505">
    <property type="entry name" value="Coronin"/>
</dbReference>
<evidence type="ECO:0000256" key="2">
    <source>
        <dbReference type="ARBA" id="ARBA00009482"/>
    </source>
</evidence>
<dbReference type="SMART" id="SM00320">
    <property type="entry name" value="WD40"/>
    <property type="match status" value="7"/>
</dbReference>
<keyword evidence="3" id="KW-0963">Cytoplasm</keyword>
<feature type="region of interest" description="Disordered" evidence="9">
    <location>
        <begin position="383"/>
        <end position="409"/>
    </location>
</feature>
<feature type="compositionally biased region" description="Polar residues" evidence="9">
    <location>
        <begin position="437"/>
        <end position="465"/>
    </location>
</feature>
<comment type="subcellular location">
    <subcellularLocation>
        <location evidence="1">Cytoplasm</location>
    </subcellularLocation>
</comment>
<dbReference type="FunFam" id="2.130.10.10:FF:000076">
    <property type="entry name" value="Coronin"/>
    <property type="match status" value="1"/>
</dbReference>
<dbReference type="PROSITE" id="PS50294">
    <property type="entry name" value="WD_REPEATS_REGION"/>
    <property type="match status" value="3"/>
</dbReference>
<dbReference type="SMART" id="SM01167">
    <property type="entry name" value="DUF1900"/>
    <property type="match status" value="2"/>
</dbReference>
<dbReference type="PANTHER" id="PTHR10856:SF20">
    <property type="entry name" value="CORONIN-7"/>
    <property type="match status" value="1"/>
</dbReference>
<dbReference type="FunFam" id="2.130.10.10:FF:000774">
    <property type="entry name" value="Coronin"/>
    <property type="match status" value="1"/>
</dbReference>
<dbReference type="Proteomes" id="UP000749559">
    <property type="component" value="Unassembled WGS sequence"/>
</dbReference>
<gene>
    <name evidence="10" type="ORF">OFUS_LOCUS4294</name>
</gene>
<dbReference type="Pfam" id="PF08953">
    <property type="entry name" value="DUF1899"/>
    <property type="match status" value="2"/>
</dbReference>
<proteinExistence type="inferred from homology"/>
<dbReference type="EMBL" id="CAIIXF020000002">
    <property type="protein sequence ID" value="CAH1777231.1"/>
    <property type="molecule type" value="Genomic_DNA"/>
</dbReference>
<evidence type="ECO:0000313" key="10">
    <source>
        <dbReference type="EMBL" id="CAH1777231.1"/>
    </source>
</evidence>